<evidence type="ECO:0000256" key="1">
    <source>
        <dbReference type="SAM" id="Phobius"/>
    </source>
</evidence>
<name>A0A9N9A6N5_9GLOM</name>
<evidence type="ECO:0000313" key="3">
    <source>
        <dbReference type="Proteomes" id="UP000789405"/>
    </source>
</evidence>
<dbReference type="Proteomes" id="UP000789405">
    <property type="component" value="Unassembled WGS sequence"/>
</dbReference>
<proteinExistence type="predicted"/>
<keyword evidence="1" id="KW-0812">Transmembrane</keyword>
<feature type="transmembrane region" description="Helical" evidence="1">
    <location>
        <begin position="31"/>
        <end position="47"/>
    </location>
</feature>
<organism evidence="2 3">
    <name type="scientific">Dentiscutata erythropus</name>
    <dbReference type="NCBI Taxonomy" id="1348616"/>
    <lineage>
        <taxon>Eukaryota</taxon>
        <taxon>Fungi</taxon>
        <taxon>Fungi incertae sedis</taxon>
        <taxon>Mucoromycota</taxon>
        <taxon>Glomeromycotina</taxon>
        <taxon>Glomeromycetes</taxon>
        <taxon>Diversisporales</taxon>
        <taxon>Gigasporaceae</taxon>
        <taxon>Dentiscutata</taxon>
    </lineage>
</organism>
<protein>
    <submittedName>
        <fullName evidence="2">65_t:CDS:1</fullName>
    </submittedName>
</protein>
<accession>A0A9N9A6N5</accession>
<dbReference type="AlphaFoldDB" id="A0A9N9A6N5"/>
<comment type="caution">
    <text evidence="2">The sequence shown here is derived from an EMBL/GenBank/DDBJ whole genome shotgun (WGS) entry which is preliminary data.</text>
</comment>
<sequence length="54" mass="6150">MSEPNVPEIPFRKIYLTKNDTAFDLANRIDAVANTLISVVLWITMGLRNNMKIT</sequence>
<gene>
    <name evidence="2" type="ORF">DERYTH_LOCUS3795</name>
</gene>
<evidence type="ECO:0000313" key="2">
    <source>
        <dbReference type="EMBL" id="CAG8519442.1"/>
    </source>
</evidence>
<keyword evidence="1" id="KW-0472">Membrane</keyword>
<keyword evidence="3" id="KW-1185">Reference proteome</keyword>
<keyword evidence="1" id="KW-1133">Transmembrane helix</keyword>
<dbReference type="EMBL" id="CAJVPY010001377">
    <property type="protein sequence ID" value="CAG8519442.1"/>
    <property type="molecule type" value="Genomic_DNA"/>
</dbReference>
<reference evidence="2" key="1">
    <citation type="submission" date="2021-06" db="EMBL/GenBank/DDBJ databases">
        <authorList>
            <person name="Kallberg Y."/>
            <person name="Tangrot J."/>
            <person name="Rosling A."/>
        </authorList>
    </citation>
    <scope>NUCLEOTIDE SEQUENCE</scope>
    <source>
        <strain evidence="2">MA453B</strain>
    </source>
</reference>